<gene>
    <name evidence="2" type="primary">AlNc14C153G7557</name>
    <name evidence="2" type="ORF">ALNC14_085250</name>
</gene>
<name>F0WM54_9STRA</name>
<dbReference type="HOGENOM" id="CLU_2008181_0_0_1"/>
<proteinExistence type="predicted"/>
<evidence type="ECO:0000313" key="2">
    <source>
        <dbReference type="EMBL" id="CCA22382.1"/>
    </source>
</evidence>
<reference evidence="2" key="1">
    <citation type="journal article" date="2011" name="PLoS Biol.">
        <title>Gene gain and loss during evolution of obligate parasitism in the white rust pathogen of Arabidopsis thaliana.</title>
        <authorList>
            <person name="Kemen E."/>
            <person name="Gardiner A."/>
            <person name="Schultz-Larsen T."/>
            <person name="Kemen A.C."/>
            <person name="Balmuth A.L."/>
            <person name="Robert-Seilaniantz A."/>
            <person name="Bailey K."/>
            <person name="Holub E."/>
            <person name="Studholme D.J."/>
            <person name="Maclean D."/>
            <person name="Jones J.D."/>
        </authorList>
    </citation>
    <scope>NUCLEOTIDE SEQUENCE</scope>
</reference>
<reference evidence="2" key="2">
    <citation type="submission" date="2011-02" db="EMBL/GenBank/DDBJ databases">
        <authorList>
            <person name="MacLean D."/>
        </authorList>
    </citation>
    <scope>NUCLEOTIDE SEQUENCE</scope>
</reference>
<accession>F0WM54</accession>
<evidence type="ECO:0000256" key="1">
    <source>
        <dbReference type="SAM" id="MobiDB-lite"/>
    </source>
</evidence>
<organism evidence="2">
    <name type="scientific">Albugo laibachii Nc14</name>
    <dbReference type="NCBI Taxonomy" id="890382"/>
    <lineage>
        <taxon>Eukaryota</taxon>
        <taxon>Sar</taxon>
        <taxon>Stramenopiles</taxon>
        <taxon>Oomycota</taxon>
        <taxon>Peronosporomycetes</taxon>
        <taxon>Albuginales</taxon>
        <taxon>Albuginaceae</taxon>
        <taxon>Albugo</taxon>
    </lineage>
</organism>
<dbReference type="EMBL" id="FR824198">
    <property type="protein sequence ID" value="CCA22382.1"/>
    <property type="molecule type" value="Genomic_DNA"/>
</dbReference>
<sequence>MNPSYAEASCQNNTLSMDLDQIANRLQLVNPSLRYQIDEKYFEEILCDNITSDAKVEISGTKNVLLDTECHFDQTAGLKAKKARNSISNGSEKYRSEKTDQKAAGIDGIDGNEGLEQWLDDILQ</sequence>
<feature type="region of interest" description="Disordered" evidence="1">
    <location>
        <begin position="83"/>
        <end position="112"/>
    </location>
</feature>
<feature type="compositionally biased region" description="Basic and acidic residues" evidence="1">
    <location>
        <begin position="92"/>
        <end position="101"/>
    </location>
</feature>
<protein>
    <submittedName>
        <fullName evidence="2">AlNc14C153G7557 protein</fullName>
    </submittedName>
</protein>
<dbReference type="AlphaFoldDB" id="F0WM54"/>